<dbReference type="EMBL" id="GECU01016201">
    <property type="protein sequence ID" value="JAS91505.1"/>
    <property type="molecule type" value="Transcribed_RNA"/>
</dbReference>
<evidence type="ECO:0000259" key="8">
    <source>
        <dbReference type="Pfam" id="PF04034"/>
    </source>
</evidence>
<comment type="caution">
    <text evidence="6">Lacks conserved residue(s) required for the propagation of feature annotation.</text>
</comment>
<feature type="region of interest" description="Disordered" evidence="7">
    <location>
        <begin position="232"/>
        <end position="282"/>
    </location>
</feature>
<protein>
    <recommendedName>
        <fullName evidence="6">18S rRNA aminocarboxypropyltransferase</fullName>
        <ecNumber evidence="6">2.5.1.157</ecNumber>
    </recommendedName>
</protein>
<organism evidence="10">
    <name type="scientific">Homalodisca liturata</name>
    <dbReference type="NCBI Taxonomy" id="320908"/>
    <lineage>
        <taxon>Eukaryota</taxon>
        <taxon>Metazoa</taxon>
        <taxon>Ecdysozoa</taxon>
        <taxon>Arthropoda</taxon>
        <taxon>Hexapoda</taxon>
        <taxon>Insecta</taxon>
        <taxon>Pterygota</taxon>
        <taxon>Neoptera</taxon>
        <taxon>Paraneoptera</taxon>
        <taxon>Hemiptera</taxon>
        <taxon>Auchenorrhyncha</taxon>
        <taxon>Membracoidea</taxon>
        <taxon>Cicadellidae</taxon>
        <taxon>Cicadellinae</taxon>
        <taxon>Proconiini</taxon>
        <taxon>Homalodisca</taxon>
    </lineage>
</organism>
<feature type="compositionally biased region" description="Basic and acidic residues" evidence="7">
    <location>
        <begin position="232"/>
        <end position="242"/>
    </location>
</feature>
<dbReference type="Pfam" id="PF04068">
    <property type="entry name" value="Fer4_RLI"/>
    <property type="match status" value="1"/>
</dbReference>
<evidence type="ECO:0000256" key="7">
    <source>
        <dbReference type="SAM" id="MobiDB-lite"/>
    </source>
</evidence>
<feature type="binding site" evidence="6">
    <location>
        <position position="149"/>
    </location>
    <ligand>
        <name>S-adenosyl-L-methionine</name>
        <dbReference type="ChEBI" id="CHEBI:59789"/>
    </ligand>
</feature>
<dbReference type="GO" id="GO:1904047">
    <property type="term" value="F:S-adenosyl-L-methionine binding"/>
    <property type="evidence" value="ECO:0007669"/>
    <property type="project" value="UniProtKB-UniRule"/>
</dbReference>
<keyword evidence="4 6" id="KW-0808">Transferase</keyword>
<dbReference type="AlphaFoldDB" id="A0A1B6IX41"/>
<accession>A0A1B6IX41</accession>
<proteinExistence type="inferred from homology"/>
<evidence type="ECO:0000256" key="4">
    <source>
        <dbReference type="ARBA" id="ARBA00022679"/>
    </source>
</evidence>
<comment type="catalytic activity">
    <reaction evidence="6">
        <text>an N(1)-methylpseudouridine in rRNA + S-adenosyl-L-methionine = N(1)-methyl-N(3)-[(3S)-3-amino-3-carboxypropyl]pseudouridine in rRNA + S-methyl-5'-thioadenosine + H(+)</text>
        <dbReference type="Rhea" id="RHEA:63296"/>
        <dbReference type="Rhea" id="RHEA-COMP:11634"/>
        <dbReference type="Rhea" id="RHEA-COMP:16310"/>
        <dbReference type="ChEBI" id="CHEBI:15378"/>
        <dbReference type="ChEBI" id="CHEBI:17509"/>
        <dbReference type="ChEBI" id="CHEBI:59789"/>
        <dbReference type="ChEBI" id="CHEBI:74890"/>
        <dbReference type="ChEBI" id="CHEBI:146234"/>
        <dbReference type="EC" id="2.5.1.157"/>
    </reaction>
</comment>
<feature type="region of interest" description="Disordered" evidence="7">
    <location>
        <begin position="1"/>
        <end position="35"/>
    </location>
</feature>
<feature type="domain" description="16S/18S rRNA aminocarboxypropyltransferase Tsr3 C-terminal" evidence="8">
    <location>
        <begin position="100"/>
        <end position="226"/>
    </location>
</feature>
<dbReference type="NCBIfam" id="NF002621">
    <property type="entry name" value="PRK02287.1"/>
    <property type="match status" value="1"/>
</dbReference>
<feature type="binding site" evidence="6">
    <location>
        <position position="126"/>
    </location>
    <ligand>
        <name>S-adenosyl-L-methionine</name>
        <dbReference type="ChEBI" id="CHEBI:59789"/>
    </ligand>
</feature>
<dbReference type="InterPro" id="IPR007177">
    <property type="entry name" value="Tsr3_C"/>
</dbReference>
<evidence type="ECO:0000256" key="6">
    <source>
        <dbReference type="HAMAP-Rule" id="MF_03146"/>
    </source>
</evidence>
<evidence type="ECO:0000256" key="5">
    <source>
        <dbReference type="ARBA" id="ARBA00022691"/>
    </source>
</evidence>
<dbReference type="InterPro" id="IPR007209">
    <property type="entry name" value="RNaseL-inhib-like_metal-bd_dom"/>
</dbReference>
<keyword evidence="1" id="KW-0963">Cytoplasm</keyword>
<dbReference type="GO" id="GO:0106388">
    <property type="term" value="F:rRNA small subunit aminocarboxypropyltransferase activity"/>
    <property type="evidence" value="ECO:0007669"/>
    <property type="project" value="UniProtKB-EC"/>
</dbReference>
<feature type="compositionally biased region" description="Polar residues" evidence="7">
    <location>
        <begin position="272"/>
        <end position="282"/>
    </location>
</feature>
<keyword evidence="5 6" id="KW-0949">S-adenosyl-L-methionine</keyword>
<comment type="similarity">
    <text evidence="6">Belongs to the TDD superfamily. TSR3 family.</text>
</comment>
<dbReference type="EC" id="2.5.1.157" evidence="6"/>
<reference evidence="10" key="1">
    <citation type="submission" date="2015-11" db="EMBL/GenBank/DDBJ databases">
        <title>De novo transcriptome assembly of four potential Pierce s Disease insect vectors from Arizona vineyards.</title>
        <authorList>
            <person name="Tassone E.E."/>
        </authorList>
    </citation>
    <scope>NUCLEOTIDE SEQUENCE</scope>
</reference>
<evidence type="ECO:0000256" key="2">
    <source>
        <dbReference type="ARBA" id="ARBA00022517"/>
    </source>
</evidence>
<dbReference type="InterPro" id="IPR022968">
    <property type="entry name" value="Tsr3-like"/>
</dbReference>
<evidence type="ECO:0000313" key="10">
    <source>
        <dbReference type="EMBL" id="JAS91505.1"/>
    </source>
</evidence>
<evidence type="ECO:0000256" key="1">
    <source>
        <dbReference type="ARBA" id="ARBA00022490"/>
    </source>
</evidence>
<comment type="function">
    <text evidence="6">Aminocarboxypropyltransferase that catalyzes the aminocarboxypropyl transfer on pseudouridine in 18S rRNA. It constitutes the last step in biosynthesis of the hypermodified N1-methyl-N3-(3-amino-3-carboxypropyl) pseudouridine (m1acp3-Psi).</text>
</comment>
<keyword evidence="2 6" id="KW-0690">Ribosome biogenesis</keyword>
<feature type="compositionally biased region" description="Basic residues" evidence="7">
    <location>
        <begin position="1"/>
        <end position="25"/>
    </location>
</feature>
<dbReference type="GO" id="GO:0030490">
    <property type="term" value="P:maturation of SSU-rRNA"/>
    <property type="evidence" value="ECO:0007669"/>
    <property type="project" value="TreeGrafter"/>
</dbReference>
<feature type="compositionally biased region" description="Acidic residues" evidence="7">
    <location>
        <begin position="248"/>
        <end position="263"/>
    </location>
</feature>
<dbReference type="GO" id="GO:0000455">
    <property type="term" value="P:enzyme-directed rRNA pseudouridine synthesis"/>
    <property type="evidence" value="ECO:0007669"/>
    <property type="project" value="UniProtKB-UniRule"/>
</dbReference>
<dbReference type="Pfam" id="PF04034">
    <property type="entry name" value="Ribo_biogen_C"/>
    <property type="match status" value="1"/>
</dbReference>
<keyword evidence="3 6" id="KW-0698">rRNA processing</keyword>
<dbReference type="HAMAP" id="MF_01116">
    <property type="entry name" value="TSR3"/>
    <property type="match status" value="1"/>
</dbReference>
<feature type="binding site" evidence="6">
    <location>
        <position position="78"/>
    </location>
    <ligand>
        <name>S-adenosyl-L-methionine</name>
        <dbReference type="ChEBI" id="CHEBI:59789"/>
    </ligand>
</feature>
<sequence>MSKHKRTNKSSSHRNQKTFHTKHTSSSKVYTEDEDLSNVCHKLALSDDADDEFEGDGRSVPFPVAMWDMEHCDPKKCSGRKLARHHLVKVLRLGQRFSGIVLTPVGEKCVSPSDHDIVRDFGAAVVDCSWARIDETPFGRMRTPHPRLLPFLVAANPINYGKPCQLSCVEALAATFYITNFKDVCELYLAKFKWGDSFLNLNRELLDKYAACANSAEVIATQNEYLTQARQERLDRHDEKSDYPTSSSDEEEEEDKSEADDDGCSSRRNCDISVNNNNENKL</sequence>
<name>A0A1B6IX41_9HEMI</name>
<evidence type="ECO:0000256" key="3">
    <source>
        <dbReference type="ARBA" id="ARBA00022552"/>
    </source>
</evidence>
<evidence type="ECO:0000259" key="9">
    <source>
        <dbReference type="Pfam" id="PF04068"/>
    </source>
</evidence>
<dbReference type="PANTHER" id="PTHR20426:SF0">
    <property type="entry name" value="18S RRNA AMINOCARBOXYPROPYLTRANSFERASE"/>
    <property type="match status" value="1"/>
</dbReference>
<dbReference type="PANTHER" id="PTHR20426">
    <property type="entry name" value="RIBOSOME BIOGENESIS PROTEIN TSR3 HOMOLOG"/>
    <property type="match status" value="1"/>
</dbReference>
<gene>
    <name evidence="10" type="ORF">g.12270</name>
</gene>
<feature type="domain" description="RNase L inhibitor RLI-like possible metal-binding" evidence="9">
    <location>
        <begin position="63"/>
        <end position="96"/>
    </location>
</feature>